<keyword evidence="1" id="KW-0175">Coiled coil</keyword>
<feature type="transmembrane region" description="Helical" evidence="2">
    <location>
        <begin position="12"/>
        <end position="34"/>
    </location>
</feature>
<feature type="coiled-coil region" evidence="1">
    <location>
        <begin position="133"/>
        <end position="174"/>
    </location>
</feature>
<keyword evidence="2" id="KW-1133">Transmembrane helix</keyword>
<evidence type="ECO:0000313" key="4">
    <source>
        <dbReference type="Proteomes" id="UP001229421"/>
    </source>
</evidence>
<keyword evidence="4" id="KW-1185">Reference proteome</keyword>
<accession>A0AAD8P2B2</accession>
<protein>
    <submittedName>
        <fullName evidence="3">Uncharacterized protein</fullName>
    </submittedName>
</protein>
<dbReference type="Proteomes" id="UP001229421">
    <property type="component" value="Unassembled WGS sequence"/>
</dbReference>
<dbReference type="EMBL" id="JAUHHV010000003">
    <property type="protein sequence ID" value="KAK1429512.1"/>
    <property type="molecule type" value="Genomic_DNA"/>
</dbReference>
<sequence>MHITNQKKKRVVVVSNFLYSLASFYMIILFLLIYDDDLGLQSVLNEMFLHSLRQRRGRIEKSVCRRTEEEGCEYATKLRSSRAGARIYLSFSINNRLFVKELATLSQLSTNKEFEVMEGGYNFFQDATSSSKLKTLQKQHETKTDKIHELKNQIEELKRRLDETKNVVSKDGKESTKNLSERYKQLRDEYNMLLGGAENGKLLNGDIHSHEQTSYEGENSEGMKPRALEFHSFNHHQQQPITKS</sequence>
<keyword evidence="2" id="KW-0812">Transmembrane</keyword>
<evidence type="ECO:0000313" key="3">
    <source>
        <dbReference type="EMBL" id="KAK1429512.1"/>
    </source>
</evidence>
<proteinExistence type="predicted"/>
<organism evidence="3 4">
    <name type="scientific">Tagetes erecta</name>
    <name type="common">African marigold</name>
    <dbReference type="NCBI Taxonomy" id="13708"/>
    <lineage>
        <taxon>Eukaryota</taxon>
        <taxon>Viridiplantae</taxon>
        <taxon>Streptophyta</taxon>
        <taxon>Embryophyta</taxon>
        <taxon>Tracheophyta</taxon>
        <taxon>Spermatophyta</taxon>
        <taxon>Magnoliopsida</taxon>
        <taxon>eudicotyledons</taxon>
        <taxon>Gunneridae</taxon>
        <taxon>Pentapetalae</taxon>
        <taxon>asterids</taxon>
        <taxon>campanulids</taxon>
        <taxon>Asterales</taxon>
        <taxon>Asteraceae</taxon>
        <taxon>Asteroideae</taxon>
        <taxon>Heliantheae alliance</taxon>
        <taxon>Tageteae</taxon>
        <taxon>Tagetes</taxon>
    </lineage>
</organism>
<evidence type="ECO:0000256" key="2">
    <source>
        <dbReference type="SAM" id="Phobius"/>
    </source>
</evidence>
<comment type="caution">
    <text evidence="3">The sequence shown here is derived from an EMBL/GenBank/DDBJ whole genome shotgun (WGS) entry which is preliminary data.</text>
</comment>
<name>A0AAD8P2B2_TARER</name>
<gene>
    <name evidence="3" type="ORF">QVD17_11721</name>
</gene>
<evidence type="ECO:0000256" key="1">
    <source>
        <dbReference type="SAM" id="Coils"/>
    </source>
</evidence>
<dbReference type="AlphaFoldDB" id="A0AAD8P2B2"/>
<keyword evidence="2" id="KW-0472">Membrane</keyword>
<reference evidence="3" key="1">
    <citation type="journal article" date="2023" name="bioRxiv">
        <title>Improved chromosome-level genome assembly for marigold (Tagetes erecta).</title>
        <authorList>
            <person name="Jiang F."/>
            <person name="Yuan L."/>
            <person name="Wang S."/>
            <person name="Wang H."/>
            <person name="Xu D."/>
            <person name="Wang A."/>
            <person name="Fan W."/>
        </authorList>
    </citation>
    <scope>NUCLEOTIDE SEQUENCE</scope>
    <source>
        <strain evidence="3">WSJ</strain>
        <tissue evidence="3">Leaf</tissue>
    </source>
</reference>